<dbReference type="Proteomes" id="UP001432322">
    <property type="component" value="Unassembled WGS sequence"/>
</dbReference>
<sequence>LPTVCVSAGDSPDAPPDAAGSTTTVTSAMSSFFTPGPDILSPTPIRFPHGAAFTKWRSERLSSGSDSAVQLSPPAPMMSHSLTNLIALSPLSPPGLSPLHFGDSAFSTPNTSKSTTTRFTFDQASIGIKRTASSAECSGLDRDATASAFRPPDRSMLLQQRQQQEGLMDMLKSFREASEKAAAAQHLQQQQRQHRPLQRSHAVMLERKQSLKPGAGTSQHASLRGSESMPVGGSSIFTRKPADLTS</sequence>
<protein>
    <submittedName>
        <fullName evidence="2">Uncharacterized protein</fullName>
    </submittedName>
</protein>
<dbReference type="AlphaFoldDB" id="A0AAV5W781"/>
<evidence type="ECO:0000256" key="1">
    <source>
        <dbReference type="SAM" id="MobiDB-lite"/>
    </source>
</evidence>
<feature type="non-terminal residue" evidence="2">
    <location>
        <position position="1"/>
    </location>
</feature>
<gene>
    <name evidence="2" type="ORF">PFISCL1PPCAC_18149</name>
</gene>
<dbReference type="EMBL" id="BTSY01000005">
    <property type="protein sequence ID" value="GMT26852.1"/>
    <property type="molecule type" value="Genomic_DNA"/>
</dbReference>
<feature type="region of interest" description="Disordered" evidence="1">
    <location>
        <begin position="1"/>
        <end position="23"/>
    </location>
</feature>
<evidence type="ECO:0000313" key="2">
    <source>
        <dbReference type="EMBL" id="GMT26852.1"/>
    </source>
</evidence>
<feature type="compositionally biased region" description="Low complexity" evidence="1">
    <location>
        <begin position="7"/>
        <end position="23"/>
    </location>
</feature>
<keyword evidence="3" id="KW-1185">Reference proteome</keyword>
<comment type="caution">
    <text evidence="2">The sequence shown here is derived from an EMBL/GenBank/DDBJ whole genome shotgun (WGS) entry which is preliminary data.</text>
</comment>
<feature type="region of interest" description="Disordered" evidence="1">
    <location>
        <begin position="183"/>
        <end position="246"/>
    </location>
</feature>
<organism evidence="2 3">
    <name type="scientific">Pristionchus fissidentatus</name>
    <dbReference type="NCBI Taxonomy" id="1538716"/>
    <lineage>
        <taxon>Eukaryota</taxon>
        <taxon>Metazoa</taxon>
        <taxon>Ecdysozoa</taxon>
        <taxon>Nematoda</taxon>
        <taxon>Chromadorea</taxon>
        <taxon>Rhabditida</taxon>
        <taxon>Rhabditina</taxon>
        <taxon>Diplogasteromorpha</taxon>
        <taxon>Diplogasteroidea</taxon>
        <taxon>Neodiplogasteridae</taxon>
        <taxon>Pristionchus</taxon>
    </lineage>
</organism>
<proteinExistence type="predicted"/>
<evidence type="ECO:0000313" key="3">
    <source>
        <dbReference type="Proteomes" id="UP001432322"/>
    </source>
</evidence>
<accession>A0AAV5W781</accession>
<name>A0AAV5W781_9BILA</name>
<feature type="non-terminal residue" evidence="2">
    <location>
        <position position="246"/>
    </location>
</feature>
<reference evidence="2" key="1">
    <citation type="submission" date="2023-10" db="EMBL/GenBank/DDBJ databases">
        <title>Genome assembly of Pristionchus species.</title>
        <authorList>
            <person name="Yoshida K."/>
            <person name="Sommer R.J."/>
        </authorList>
    </citation>
    <scope>NUCLEOTIDE SEQUENCE</scope>
    <source>
        <strain evidence="2">RS5133</strain>
    </source>
</reference>